<proteinExistence type="predicted"/>
<dbReference type="PANTHER" id="PTHR33562">
    <property type="entry name" value="ATILLA, ISOFORM B-RELATED-RELATED"/>
    <property type="match status" value="1"/>
</dbReference>
<accession>A0A8B7YZ20</accession>
<dbReference type="InterPro" id="IPR050975">
    <property type="entry name" value="Sleep_regulator"/>
</dbReference>
<dbReference type="InterPro" id="IPR031424">
    <property type="entry name" value="QVR-like"/>
</dbReference>
<sequence>MLCWMIITLLWTSFGGSRALKCYTCSSDAVSNCGDPFYTETIDMPTCHNDLDQGICTKTKTSEGVVSRGCGLKSYCKDSVTGGENTCKETLGTTRCCCYGDGCNSAPSRGVDYPFLAVVTLLGMVPYVFP</sequence>
<dbReference type="RefSeq" id="XP_022096461.1">
    <property type="nucleotide sequence ID" value="XM_022240769.1"/>
</dbReference>
<evidence type="ECO:0000256" key="1">
    <source>
        <dbReference type="ARBA" id="ARBA00022729"/>
    </source>
</evidence>
<dbReference type="OrthoDB" id="5842553at2759"/>
<dbReference type="SUPFAM" id="SSF57302">
    <property type="entry name" value="Snake toxin-like"/>
    <property type="match status" value="1"/>
</dbReference>
<dbReference type="KEGG" id="aplc:110982399"/>
<name>A0A8B7YZ20_ACAPL</name>
<evidence type="ECO:0000256" key="2">
    <source>
        <dbReference type="ARBA" id="ARBA00023180"/>
    </source>
</evidence>
<dbReference type="Pfam" id="PF17064">
    <property type="entry name" value="QVR"/>
    <property type="match status" value="1"/>
</dbReference>
<keyword evidence="4" id="KW-1185">Reference proteome</keyword>
<evidence type="ECO:0000313" key="4">
    <source>
        <dbReference type="Proteomes" id="UP000694845"/>
    </source>
</evidence>
<dbReference type="GO" id="GO:0030431">
    <property type="term" value="P:sleep"/>
    <property type="evidence" value="ECO:0007669"/>
    <property type="project" value="InterPro"/>
</dbReference>
<dbReference type="GeneID" id="110982399"/>
<dbReference type="Proteomes" id="UP000694845">
    <property type="component" value="Unplaced"/>
</dbReference>
<feature type="signal peptide" evidence="3">
    <location>
        <begin position="1"/>
        <end position="19"/>
    </location>
</feature>
<protein>
    <submittedName>
        <fullName evidence="5">Uncharacterized protein LOC110982399</fullName>
    </submittedName>
</protein>
<dbReference type="OMA" id="RCCCNED"/>
<keyword evidence="1 3" id="KW-0732">Signal</keyword>
<organism evidence="4 5">
    <name type="scientific">Acanthaster planci</name>
    <name type="common">Crown-of-thorns starfish</name>
    <dbReference type="NCBI Taxonomy" id="133434"/>
    <lineage>
        <taxon>Eukaryota</taxon>
        <taxon>Metazoa</taxon>
        <taxon>Echinodermata</taxon>
        <taxon>Eleutherozoa</taxon>
        <taxon>Asterozoa</taxon>
        <taxon>Asteroidea</taxon>
        <taxon>Valvatacea</taxon>
        <taxon>Valvatida</taxon>
        <taxon>Acanthasteridae</taxon>
        <taxon>Acanthaster</taxon>
    </lineage>
</organism>
<gene>
    <name evidence="5" type="primary">LOC110982399</name>
</gene>
<dbReference type="GO" id="GO:0032222">
    <property type="term" value="P:regulation of synaptic transmission, cholinergic"/>
    <property type="evidence" value="ECO:0007669"/>
    <property type="project" value="InterPro"/>
</dbReference>
<evidence type="ECO:0000256" key="3">
    <source>
        <dbReference type="SAM" id="SignalP"/>
    </source>
</evidence>
<dbReference type="InterPro" id="IPR045860">
    <property type="entry name" value="Snake_toxin-like_sf"/>
</dbReference>
<reference evidence="5" key="1">
    <citation type="submission" date="2025-08" db="UniProtKB">
        <authorList>
            <consortium name="RefSeq"/>
        </authorList>
    </citation>
    <scope>IDENTIFICATION</scope>
</reference>
<dbReference type="AlphaFoldDB" id="A0A8B7YZ20"/>
<feature type="chain" id="PRO_5034562445" evidence="3">
    <location>
        <begin position="20"/>
        <end position="130"/>
    </location>
</feature>
<evidence type="ECO:0000313" key="5">
    <source>
        <dbReference type="RefSeq" id="XP_022096461.1"/>
    </source>
</evidence>
<keyword evidence="2" id="KW-0325">Glycoprotein</keyword>